<dbReference type="PANTHER" id="PTHR14241:SF32">
    <property type="entry name" value="VWFA DOMAIN-CONTAINING PROTEIN-RELATED"/>
    <property type="match status" value="1"/>
</dbReference>
<evidence type="ECO:0008006" key="3">
    <source>
        <dbReference type="Google" id="ProtNLM"/>
    </source>
</evidence>
<dbReference type="EMBL" id="BAABME010029356">
    <property type="protein sequence ID" value="GAA0183544.1"/>
    <property type="molecule type" value="Genomic_DNA"/>
</dbReference>
<dbReference type="PANTHER" id="PTHR14241">
    <property type="entry name" value="INTERFERON-INDUCED PROTEIN 44"/>
    <property type="match status" value="1"/>
</dbReference>
<dbReference type="InterPro" id="IPR027417">
    <property type="entry name" value="P-loop_NTPase"/>
</dbReference>
<comment type="caution">
    <text evidence="1">The sequence shown here is derived from an EMBL/GenBank/DDBJ whole genome shotgun (WGS) entry which is preliminary data.</text>
</comment>
<organism evidence="1 2">
    <name type="scientific">Lithospermum erythrorhizon</name>
    <name type="common">Purple gromwell</name>
    <name type="synonym">Lithospermum officinale var. erythrorhizon</name>
    <dbReference type="NCBI Taxonomy" id="34254"/>
    <lineage>
        <taxon>Eukaryota</taxon>
        <taxon>Viridiplantae</taxon>
        <taxon>Streptophyta</taxon>
        <taxon>Embryophyta</taxon>
        <taxon>Tracheophyta</taxon>
        <taxon>Spermatophyta</taxon>
        <taxon>Magnoliopsida</taxon>
        <taxon>eudicotyledons</taxon>
        <taxon>Gunneridae</taxon>
        <taxon>Pentapetalae</taxon>
        <taxon>asterids</taxon>
        <taxon>lamiids</taxon>
        <taxon>Boraginales</taxon>
        <taxon>Boraginaceae</taxon>
        <taxon>Boraginoideae</taxon>
        <taxon>Lithospermeae</taxon>
        <taxon>Lithospermum</taxon>
    </lineage>
</organism>
<evidence type="ECO:0000313" key="2">
    <source>
        <dbReference type="Proteomes" id="UP001454036"/>
    </source>
</evidence>
<gene>
    <name evidence="1" type="ORF">LIER_42425</name>
</gene>
<sequence>MGGDNFPFCSSSTVVFQAKQRQKHRIYDEVLRGYDDVDNRIEHLQEAKRKILSYTPGSLMGKTNEELLRHYDVPKTTALLLIGPKGSGKSSIVNKLSRMFEDNVFTPERAQVSYKSSAGDGTYFIQEYTIPRGSNSLCVYDTRSLSDNTSENLEELHHWMTKGIRQRQPILRNSDDIKLMASIRCKAHQYGHYSSKARMVNFVIFVVNGVSVLEDMANSNEENKSYTKMITSEFNNPLLSFTGNMQL</sequence>
<dbReference type="AlphaFoldDB" id="A0AAV3RT14"/>
<keyword evidence="2" id="KW-1185">Reference proteome</keyword>
<reference evidence="1 2" key="1">
    <citation type="submission" date="2024-01" db="EMBL/GenBank/DDBJ databases">
        <title>The complete chloroplast genome sequence of Lithospermum erythrorhizon: insights into the phylogenetic relationship among Boraginaceae species and the maternal lineages of purple gromwells.</title>
        <authorList>
            <person name="Okada T."/>
            <person name="Watanabe K."/>
        </authorList>
    </citation>
    <scope>NUCLEOTIDE SEQUENCE [LARGE SCALE GENOMIC DNA]</scope>
</reference>
<name>A0AAV3RT14_LITER</name>
<proteinExistence type="predicted"/>
<protein>
    <recommendedName>
        <fullName evidence="3">G domain-containing protein</fullName>
    </recommendedName>
</protein>
<dbReference type="Gene3D" id="3.40.50.300">
    <property type="entry name" value="P-loop containing nucleotide triphosphate hydrolases"/>
    <property type="match status" value="1"/>
</dbReference>
<dbReference type="SUPFAM" id="SSF52540">
    <property type="entry name" value="P-loop containing nucleoside triphosphate hydrolases"/>
    <property type="match status" value="1"/>
</dbReference>
<accession>A0AAV3RT14</accession>
<dbReference type="Proteomes" id="UP001454036">
    <property type="component" value="Unassembled WGS sequence"/>
</dbReference>
<evidence type="ECO:0000313" key="1">
    <source>
        <dbReference type="EMBL" id="GAA0183544.1"/>
    </source>
</evidence>